<organism evidence="12 13">
    <name type="scientific">Ditylenchus destructor</name>
    <dbReference type="NCBI Taxonomy" id="166010"/>
    <lineage>
        <taxon>Eukaryota</taxon>
        <taxon>Metazoa</taxon>
        <taxon>Ecdysozoa</taxon>
        <taxon>Nematoda</taxon>
        <taxon>Chromadorea</taxon>
        <taxon>Rhabditida</taxon>
        <taxon>Tylenchina</taxon>
        <taxon>Tylenchomorpha</taxon>
        <taxon>Sphaerularioidea</taxon>
        <taxon>Anguinidae</taxon>
        <taxon>Anguininae</taxon>
        <taxon>Ditylenchus</taxon>
    </lineage>
</organism>
<keyword evidence="4 11" id="KW-0808">Transferase</keyword>
<evidence type="ECO:0000256" key="5">
    <source>
        <dbReference type="ARBA" id="ARBA00022692"/>
    </source>
</evidence>
<evidence type="ECO:0000256" key="3">
    <source>
        <dbReference type="ARBA" id="ARBA00022516"/>
    </source>
</evidence>
<protein>
    <recommendedName>
        <fullName evidence="11">Elongation of very long chain fatty acids protein</fullName>
        <ecNumber evidence="11">2.3.1.199</ecNumber>
    </recommendedName>
    <alternativeName>
        <fullName evidence="11">Very-long-chain 3-oxoacyl-CoA synthase</fullName>
    </alternativeName>
</protein>
<gene>
    <name evidence="12" type="ORF">DdX_11037</name>
</gene>
<evidence type="ECO:0000256" key="8">
    <source>
        <dbReference type="ARBA" id="ARBA00023098"/>
    </source>
</evidence>
<dbReference type="Proteomes" id="UP001201812">
    <property type="component" value="Unassembled WGS sequence"/>
</dbReference>
<evidence type="ECO:0000256" key="10">
    <source>
        <dbReference type="ARBA" id="ARBA00023160"/>
    </source>
</evidence>
<dbReference type="EMBL" id="JAKKPZ010000029">
    <property type="protein sequence ID" value="KAI1709649.1"/>
    <property type="molecule type" value="Genomic_DNA"/>
</dbReference>
<keyword evidence="10 11" id="KW-0275">Fatty acid biosynthesis</keyword>
<dbReference type="PANTHER" id="PTHR11157:SF27">
    <property type="entry name" value="ELONGATION OF LONG CHAIN FATTY ACIDS PROTEIN 6"/>
    <property type="match status" value="1"/>
</dbReference>
<feature type="transmembrane region" description="Helical" evidence="11">
    <location>
        <begin position="21"/>
        <end position="43"/>
    </location>
</feature>
<keyword evidence="8 11" id="KW-0443">Lipid metabolism</keyword>
<dbReference type="InterPro" id="IPR030457">
    <property type="entry name" value="ELO_CS"/>
</dbReference>
<comment type="catalytic activity">
    <reaction evidence="11">
        <text>a very-long-chain acyl-CoA + malonyl-CoA + H(+) = a very-long-chain 3-oxoacyl-CoA + CO2 + CoA</text>
        <dbReference type="Rhea" id="RHEA:32727"/>
        <dbReference type="ChEBI" id="CHEBI:15378"/>
        <dbReference type="ChEBI" id="CHEBI:16526"/>
        <dbReference type="ChEBI" id="CHEBI:57287"/>
        <dbReference type="ChEBI" id="CHEBI:57384"/>
        <dbReference type="ChEBI" id="CHEBI:90725"/>
        <dbReference type="ChEBI" id="CHEBI:90736"/>
        <dbReference type="EC" id="2.3.1.199"/>
    </reaction>
</comment>
<reference evidence="12" key="1">
    <citation type="submission" date="2022-01" db="EMBL/GenBank/DDBJ databases">
        <title>Genome Sequence Resource for Two Populations of Ditylenchus destructor, the Migratory Endoparasitic Phytonematode.</title>
        <authorList>
            <person name="Zhang H."/>
            <person name="Lin R."/>
            <person name="Xie B."/>
        </authorList>
    </citation>
    <scope>NUCLEOTIDE SEQUENCE</scope>
    <source>
        <strain evidence="12">BazhouSP</strain>
    </source>
</reference>
<proteinExistence type="inferred from homology"/>
<name>A0AAD4MYI8_9BILA</name>
<dbReference type="GO" id="GO:0034626">
    <property type="term" value="P:fatty acid elongation, polyunsaturated fatty acid"/>
    <property type="evidence" value="ECO:0007669"/>
    <property type="project" value="TreeGrafter"/>
</dbReference>
<keyword evidence="13" id="KW-1185">Reference proteome</keyword>
<evidence type="ECO:0000313" key="12">
    <source>
        <dbReference type="EMBL" id="KAI1709649.1"/>
    </source>
</evidence>
<evidence type="ECO:0000256" key="6">
    <source>
        <dbReference type="ARBA" id="ARBA00022832"/>
    </source>
</evidence>
<feature type="transmembrane region" description="Helical" evidence="11">
    <location>
        <begin position="158"/>
        <end position="178"/>
    </location>
</feature>
<evidence type="ECO:0000256" key="7">
    <source>
        <dbReference type="ARBA" id="ARBA00022989"/>
    </source>
</evidence>
<dbReference type="AlphaFoldDB" id="A0AAD4MYI8"/>
<sequence length="229" mass="26117">MEGFLRISTETPFNYAAARKYVSTIQFSSFLVTIGYVVVIFSIKAIMANRKAFEIVTPLRLWNLWLAVFSIAGSAVTSVALVQEINKHGIVSSYTKAQDFFEGTSGLWTFLFCMSKLAELGDTIFIVLRKKPLMFLHWYHHVATLNYGLMSYVDKSAYNTWIVWLNFSVHAVMYSYYFLAACGIRLPACCLLMEISYVVLFGNFFYHAYIKGGGKKFQKEKKAPAQKTE</sequence>
<dbReference type="GO" id="GO:0005789">
    <property type="term" value="C:endoplasmic reticulum membrane"/>
    <property type="evidence" value="ECO:0007669"/>
    <property type="project" value="TreeGrafter"/>
</dbReference>
<dbReference type="GO" id="GO:0019367">
    <property type="term" value="P:fatty acid elongation, saturated fatty acid"/>
    <property type="evidence" value="ECO:0007669"/>
    <property type="project" value="TreeGrafter"/>
</dbReference>
<evidence type="ECO:0000256" key="9">
    <source>
        <dbReference type="ARBA" id="ARBA00023136"/>
    </source>
</evidence>
<dbReference type="GO" id="GO:0042761">
    <property type="term" value="P:very long-chain fatty acid biosynthetic process"/>
    <property type="evidence" value="ECO:0007669"/>
    <property type="project" value="TreeGrafter"/>
</dbReference>
<evidence type="ECO:0000313" key="13">
    <source>
        <dbReference type="Proteomes" id="UP001201812"/>
    </source>
</evidence>
<evidence type="ECO:0000256" key="4">
    <source>
        <dbReference type="ARBA" id="ARBA00022679"/>
    </source>
</evidence>
<accession>A0AAD4MYI8</accession>
<keyword evidence="5 11" id="KW-0812">Transmembrane</keyword>
<dbReference type="PROSITE" id="PS01188">
    <property type="entry name" value="ELO"/>
    <property type="match status" value="1"/>
</dbReference>
<comment type="pathway">
    <text evidence="2">Lipid metabolism; fatty acid biosynthesis.</text>
</comment>
<dbReference type="Pfam" id="PF01151">
    <property type="entry name" value="ELO"/>
    <property type="match status" value="1"/>
</dbReference>
<dbReference type="GO" id="GO:0009922">
    <property type="term" value="F:fatty acid elongase activity"/>
    <property type="evidence" value="ECO:0007669"/>
    <property type="project" value="UniProtKB-EC"/>
</dbReference>
<evidence type="ECO:0000256" key="1">
    <source>
        <dbReference type="ARBA" id="ARBA00004141"/>
    </source>
</evidence>
<dbReference type="PANTHER" id="PTHR11157">
    <property type="entry name" value="FATTY ACID ACYL TRANSFERASE-RELATED"/>
    <property type="match status" value="1"/>
</dbReference>
<dbReference type="GO" id="GO:0030148">
    <property type="term" value="P:sphingolipid biosynthetic process"/>
    <property type="evidence" value="ECO:0007669"/>
    <property type="project" value="TreeGrafter"/>
</dbReference>
<feature type="transmembrane region" description="Helical" evidence="11">
    <location>
        <begin position="184"/>
        <end position="206"/>
    </location>
</feature>
<dbReference type="EC" id="2.3.1.199" evidence="11"/>
<keyword evidence="7 11" id="KW-1133">Transmembrane helix</keyword>
<evidence type="ECO:0000256" key="11">
    <source>
        <dbReference type="RuleBase" id="RU361115"/>
    </source>
</evidence>
<evidence type="ECO:0000256" key="2">
    <source>
        <dbReference type="ARBA" id="ARBA00005194"/>
    </source>
</evidence>
<keyword evidence="3 11" id="KW-0444">Lipid biosynthesis</keyword>
<feature type="transmembrane region" description="Helical" evidence="11">
    <location>
        <begin position="64"/>
        <end position="85"/>
    </location>
</feature>
<dbReference type="GO" id="GO:0034625">
    <property type="term" value="P:fatty acid elongation, monounsaturated fatty acid"/>
    <property type="evidence" value="ECO:0007669"/>
    <property type="project" value="TreeGrafter"/>
</dbReference>
<comment type="subcellular location">
    <subcellularLocation>
        <location evidence="1">Membrane</location>
        <topology evidence="1">Multi-pass membrane protein</topology>
    </subcellularLocation>
</comment>
<keyword evidence="9 11" id="KW-0472">Membrane</keyword>
<comment type="similarity">
    <text evidence="11">Belongs to the ELO family.</text>
</comment>
<comment type="caution">
    <text evidence="12">The sequence shown here is derived from an EMBL/GenBank/DDBJ whole genome shotgun (WGS) entry which is preliminary data.</text>
</comment>
<dbReference type="InterPro" id="IPR002076">
    <property type="entry name" value="ELO_fam"/>
</dbReference>
<keyword evidence="6 11" id="KW-0276">Fatty acid metabolism</keyword>
<feature type="transmembrane region" description="Helical" evidence="11">
    <location>
        <begin position="105"/>
        <end position="128"/>
    </location>
</feature>